<dbReference type="EMBL" id="NIGF01000006">
    <property type="protein sequence ID" value="PQV64218.1"/>
    <property type="molecule type" value="Genomic_DNA"/>
</dbReference>
<feature type="transmembrane region" description="Helical" evidence="2">
    <location>
        <begin position="591"/>
        <end position="608"/>
    </location>
</feature>
<evidence type="ECO:0000259" key="3">
    <source>
        <dbReference type="Pfam" id="PF20580"/>
    </source>
</evidence>
<reference evidence="5 6" key="1">
    <citation type="journal article" date="2018" name="Syst. Appl. Microbiol.">
        <title>Abditibacterium utsteinense sp. nov., the first cultivated member of candidate phylum FBP, isolated from ice-free Antarctic soil samples.</title>
        <authorList>
            <person name="Tahon G."/>
            <person name="Tytgat B."/>
            <person name="Lebbe L."/>
            <person name="Carlier A."/>
            <person name="Willems A."/>
        </authorList>
    </citation>
    <scope>NUCLEOTIDE SEQUENCE [LARGE SCALE GENOMIC DNA]</scope>
    <source>
        <strain evidence="5 6">LMG 29911</strain>
    </source>
</reference>
<dbReference type="AlphaFoldDB" id="A0A2S8STW4"/>
<dbReference type="Proteomes" id="UP000237684">
    <property type="component" value="Unassembled WGS sequence"/>
</dbReference>
<evidence type="ECO:0000256" key="1">
    <source>
        <dbReference type="SAM" id="MobiDB-lite"/>
    </source>
</evidence>
<feature type="region of interest" description="Disordered" evidence="1">
    <location>
        <begin position="1"/>
        <end position="22"/>
    </location>
</feature>
<evidence type="ECO:0000256" key="2">
    <source>
        <dbReference type="SAM" id="Phobius"/>
    </source>
</evidence>
<sequence>MAVENHPHSALETSVPGADSPPSSKKLLVGVTPRAALLSLLLAAWFGYIVPIIDLQLMNTKLGAGHFPVGGIAVLLFLLVVLNPLLGLFSKKLAFTRNEVLVVYITTLFSCLLPGMGSESFFVAHSIGAFYYATPENQWLSFLQPYLKPWFSAALSGGHGYDEASRAAIGDWYLGNGGTNMFWGVWITPLLAWSSLVIASYAMVGCFSVMLRAQWGQYEALSYPLLRLPLEMTADADASERPILREFFSNRLMWIGLVAAFFINFVNGLNVYFPDVPPIPLTFPLGDLFTESPWNQMAPMALIVTPIFVAVTFLLTAEMSFSLWAGLAIFQIQYILAYYAGFTYGTLPAALGHSGDGVARTFTAFQQVGGYLAYSGVLLWTARKHFALIARRAFGRQKAAPDEADEPLSYPVAFWGFLLSFAFVVGWSCLAGMRADVAIALWILYLVTVIVLSRAVIEGGVMFINQGWVPLGSLSQLFGAGTGHWMNAGSIVPGTFLQVSFFQDMRAFIMPQFLHSFKLAQERNIAARRLMALIAAAMLVSMAVGLFVKVKMGYVAGGLTIHPWFSIVAPQYPAQNAQTLLRGTQSADLNNWVWLGMGALATFGMVIARSRFAWFPMHPLGYLLALTAPTQRACFSFFLGWFIKTTITRFGGHDSYKKCVPLALGVILGESTSFIFWLLIDFWQGRTGHGFLP</sequence>
<feature type="transmembrane region" description="Helical" evidence="2">
    <location>
        <begin position="620"/>
        <end position="642"/>
    </location>
</feature>
<evidence type="ECO:0000313" key="6">
    <source>
        <dbReference type="Proteomes" id="UP000237684"/>
    </source>
</evidence>
<keyword evidence="2" id="KW-0812">Transmembrane</keyword>
<feature type="transmembrane region" description="Helical" evidence="2">
    <location>
        <begin position="321"/>
        <end position="341"/>
    </location>
</feature>
<feature type="transmembrane region" description="Helical" evidence="2">
    <location>
        <begin position="530"/>
        <end position="548"/>
    </location>
</feature>
<feature type="transmembrane region" description="Helical" evidence="2">
    <location>
        <begin position="412"/>
        <end position="430"/>
    </location>
</feature>
<feature type="transmembrane region" description="Helical" evidence="2">
    <location>
        <begin position="65"/>
        <end position="89"/>
    </location>
</feature>
<dbReference type="Pfam" id="PF20581">
    <property type="entry name" value="DUF6785"/>
    <property type="match status" value="1"/>
</dbReference>
<comment type="caution">
    <text evidence="5">The sequence shown here is derived from an EMBL/GenBank/DDBJ whole genome shotgun (WGS) entry which is preliminary data.</text>
</comment>
<feature type="transmembrane region" description="Helical" evidence="2">
    <location>
        <begin position="662"/>
        <end position="680"/>
    </location>
</feature>
<evidence type="ECO:0000313" key="5">
    <source>
        <dbReference type="EMBL" id="PQV64218.1"/>
    </source>
</evidence>
<feature type="transmembrane region" description="Helical" evidence="2">
    <location>
        <begin position="293"/>
        <end position="314"/>
    </location>
</feature>
<name>A0A2S8STW4_9BACT</name>
<dbReference type="OrthoDB" id="5428060at2"/>
<feature type="transmembrane region" description="Helical" evidence="2">
    <location>
        <begin position="190"/>
        <end position="211"/>
    </location>
</feature>
<dbReference type="InterPro" id="IPR046712">
    <property type="entry name" value="DUF6785"/>
</dbReference>
<keyword evidence="2" id="KW-1133">Transmembrane helix</keyword>
<protein>
    <submittedName>
        <fullName evidence="5">Uncharacterized protein</fullName>
    </submittedName>
</protein>
<organism evidence="5 6">
    <name type="scientific">Abditibacterium utsteinense</name>
    <dbReference type="NCBI Taxonomy" id="1960156"/>
    <lineage>
        <taxon>Bacteria</taxon>
        <taxon>Pseudomonadati</taxon>
        <taxon>Abditibacteriota</taxon>
        <taxon>Abditibacteriia</taxon>
        <taxon>Abditibacteriales</taxon>
        <taxon>Abditibacteriaceae</taxon>
        <taxon>Abditibacterium</taxon>
    </lineage>
</organism>
<dbReference type="Pfam" id="PF20580">
    <property type="entry name" value="DUF6784"/>
    <property type="match status" value="1"/>
</dbReference>
<dbReference type="InterPro" id="IPR046711">
    <property type="entry name" value="DUF6784"/>
</dbReference>
<dbReference type="InParanoid" id="A0A2S8STW4"/>
<keyword evidence="2" id="KW-0472">Membrane</keyword>
<feature type="domain" description="DUF6784" evidence="3">
    <location>
        <begin position="592"/>
        <end position="689"/>
    </location>
</feature>
<evidence type="ECO:0000259" key="4">
    <source>
        <dbReference type="Pfam" id="PF20581"/>
    </source>
</evidence>
<proteinExistence type="predicted"/>
<feature type="transmembrane region" description="Helical" evidence="2">
    <location>
        <begin position="252"/>
        <end position="273"/>
    </location>
</feature>
<feature type="transmembrane region" description="Helical" evidence="2">
    <location>
        <begin position="35"/>
        <end position="53"/>
    </location>
</feature>
<feature type="domain" description="DUF6785" evidence="4">
    <location>
        <begin position="32"/>
        <end position="557"/>
    </location>
</feature>
<feature type="transmembrane region" description="Helical" evidence="2">
    <location>
        <begin position="101"/>
        <end position="133"/>
    </location>
</feature>
<keyword evidence="6" id="KW-1185">Reference proteome</keyword>
<dbReference type="RefSeq" id="WP_105483358.1">
    <property type="nucleotide sequence ID" value="NZ_NIGF01000006.1"/>
</dbReference>
<accession>A0A2S8STW4</accession>
<feature type="transmembrane region" description="Helical" evidence="2">
    <location>
        <begin position="442"/>
        <end position="464"/>
    </location>
</feature>
<gene>
    <name evidence="5" type="ORF">B1R32_10662</name>
</gene>